<feature type="domain" description="CBS" evidence="6">
    <location>
        <begin position="210"/>
        <end position="267"/>
    </location>
</feature>
<dbReference type="Pfam" id="PF03061">
    <property type="entry name" value="4HBT"/>
    <property type="match status" value="1"/>
</dbReference>
<evidence type="ECO:0000313" key="7">
    <source>
        <dbReference type="EMBL" id="MBD3917682.1"/>
    </source>
</evidence>
<dbReference type="CDD" id="cd03440">
    <property type="entry name" value="hot_dog"/>
    <property type="match status" value="1"/>
</dbReference>
<evidence type="ECO:0000313" key="8">
    <source>
        <dbReference type="Proteomes" id="UP000609346"/>
    </source>
</evidence>
<dbReference type="InterPro" id="IPR028979">
    <property type="entry name" value="Ser_kin/Pase_Hpr-like_N_sf"/>
</dbReference>
<evidence type="ECO:0000256" key="1">
    <source>
        <dbReference type="ARBA" id="ARBA00023015"/>
    </source>
</evidence>
<keyword evidence="4" id="KW-0804">Transcription</keyword>
<sequence>MTKNGGSGIDGDAALTKHEQILAAIEQLEVGSKISVRAIAKSLGVSEGTAYKAIKEAEASGIVSTRERIGTVRIEKRSRGNSIQLTFREVAEMVEGRVHGGENGLDKTLNKFAIGAMELEAMLRYIDEGSLLIVGNRENAHRVALEQGAGVLVTGGFAPGEEIKRLADERELPIIVSRYDTFTVASMINRAMYDRLIKRKIMLVEDIVAMSKPAQVLRPTDTAADYHRLSTDSGMFRFPVIDDRARVIGMIASKDVIGAQDDALVDRLMTRHPITIAPNIAVISAAHTMANEGIDLLPVVDRHRKLLGVVSRKDVLDAMRYAGKHRETGQTFDDLMWDGFIQEEVEIGDDQYEYHYTGKIMPQMSGPLGTVSEGVLAALMMEAARRFVRIVGKHDYVIESLTTYFMRPVQIDSDIRLTPRALEIGRKLSKLEVEVSDSRGLAAKAMLTVQTIEP</sequence>
<dbReference type="Gene3D" id="1.10.10.10">
    <property type="entry name" value="Winged helix-like DNA-binding domain superfamily/Winged helix DNA-binding domain"/>
    <property type="match status" value="1"/>
</dbReference>
<name>A0ABR8MNW0_9BACL</name>
<dbReference type="PANTHER" id="PTHR43080:SF2">
    <property type="entry name" value="CBS DOMAIN-CONTAINING PROTEIN"/>
    <property type="match status" value="1"/>
</dbReference>
<accession>A0ABR8MNW0</accession>
<reference evidence="7 8" key="1">
    <citation type="submission" date="2020-09" db="EMBL/GenBank/DDBJ databases">
        <title>Paenibacillus sp. strain PR3 16S rRNA gene Genome sequencing and assembly.</title>
        <authorList>
            <person name="Kim J."/>
        </authorList>
    </citation>
    <scope>NUCLEOTIDE SEQUENCE [LARGE SCALE GENOMIC DNA]</scope>
    <source>
        <strain evidence="7 8">PR3</strain>
    </source>
</reference>
<dbReference type="SUPFAM" id="SSF54637">
    <property type="entry name" value="Thioesterase/thiol ester dehydrase-isomerase"/>
    <property type="match status" value="1"/>
</dbReference>
<dbReference type="RefSeq" id="WP_191201956.1">
    <property type="nucleotide sequence ID" value="NZ_JACXZA010000001.1"/>
</dbReference>
<evidence type="ECO:0000256" key="2">
    <source>
        <dbReference type="ARBA" id="ARBA00023122"/>
    </source>
</evidence>
<dbReference type="Gene3D" id="3.10.580.10">
    <property type="entry name" value="CBS-domain"/>
    <property type="match status" value="2"/>
</dbReference>
<organism evidence="7 8">
    <name type="scientific">Paenibacillus terricola</name>
    <dbReference type="NCBI Taxonomy" id="2763503"/>
    <lineage>
        <taxon>Bacteria</taxon>
        <taxon>Bacillati</taxon>
        <taxon>Bacillota</taxon>
        <taxon>Bacilli</taxon>
        <taxon>Bacillales</taxon>
        <taxon>Paenibacillaceae</taxon>
        <taxon>Paenibacillus</taxon>
    </lineage>
</organism>
<evidence type="ECO:0000259" key="6">
    <source>
        <dbReference type="PROSITE" id="PS51371"/>
    </source>
</evidence>
<dbReference type="InterPro" id="IPR051257">
    <property type="entry name" value="Diverse_CBS-Domain"/>
</dbReference>
<evidence type="ECO:0000256" key="4">
    <source>
        <dbReference type="ARBA" id="ARBA00023163"/>
    </source>
</evidence>
<dbReference type="Pfam" id="PF00392">
    <property type="entry name" value="GntR"/>
    <property type="match status" value="1"/>
</dbReference>
<dbReference type="Pfam" id="PF07085">
    <property type="entry name" value="DRTGG"/>
    <property type="match status" value="1"/>
</dbReference>
<keyword evidence="8" id="KW-1185">Reference proteome</keyword>
<dbReference type="Gene3D" id="3.40.1390.20">
    <property type="entry name" value="HprK N-terminal domain-like"/>
    <property type="match status" value="1"/>
</dbReference>
<dbReference type="InterPro" id="IPR029069">
    <property type="entry name" value="HotDog_dom_sf"/>
</dbReference>
<dbReference type="PANTHER" id="PTHR43080">
    <property type="entry name" value="CBS DOMAIN-CONTAINING PROTEIN CBSX3, MITOCHONDRIAL"/>
    <property type="match status" value="1"/>
</dbReference>
<dbReference type="SUPFAM" id="SSF46785">
    <property type="entry name" value="Winged helix' DNA-binding domain"/>
    <property type="match status" value="1"/>
</dbReference>
<keyword evidence="2 5" id="KW-0129">CBS domain</keyword>
<dbReference type="PROSITE" id="PS51371">
    <property type="entry name" value="CBS"/>
    <property type="match status" value="2"/>
</dbReference>
<evidence type="ECO:0000256" key="3">
    <source>
        <dbReference type="ARBA" id="ARBA00023125"/>
    </source>
</evidence>
<dbReference type="Gene3D" id="3.10.129.10">
    <property type="entry name" value="Hotdog Thioesterase"/>
    <property type="match status" value="1"/>
</dbReference>
<feature type="domain" description="CBS" evidence="6">
    <location>
        <begin position="269"/>
        <end position="327"/>
    </location>
</feature>
<dbReference type="InterPro" id="IPR006683">
    <property type="entry name" value="Thioestr_dom"/>
</dbReference>
<dbReference type="Proteomes" id="UP000609346">
    <property type="component" value="Unassembled WGS sequence"/>
</dbReference>
<dbReference type="Pfam" id="PF00571">
    <property type="entry name" value="CBS"/>
    <property type="match status" value="2"/>
</dbReference>
<dbReference type="InterPro" id="IPR046342">
    <property type="entry name" value="CBS_dom_sf"/>
</dbReference>
<dbReference type="SUPFAM" id="SSF75138">
    <property type="entry name" value="HprK N-terminal domain-like"/>
    <property type="match status" value="1"/>
</dbReference>
<dbReference type="SUPFAM" id="SSF54631">
    <property type="entry name" value="CBS-domain pair"/>
    <property type="match status" value="1"/>
</dbReference>
<dbReference type="InterPro" id="IPR036388">
    <property type="entry name" value="WH-like_DNA-bd_sf"/>
</dbReference>
<dbReference type="InterPro" id="IPR036390">
    <property type="entry name" value="WH_DNA-bd_sf"/>
</dbReference>
<dbReference type="SMART" id="SM00116">
    <property type="entry name" value="CBS"/>
    <property type="match status" value="2"/>
</dbReference>
<comment type="caution">
    <text evidence="7">The sequence shown here is derived from an EMBL/GenBank/DDBJ whole genome shotgun (WGS) entry which is preliminary data.</text>
</comment>
<proteinExistence type="predicted"/>
<dbReference type="InterPro" id="IPR010766">
    <property type="entry name" value="DRTGG"/>
</dbReference>
<protein>
    <submittedName>
        <fullName evidence="7">CBS domain-containing protein</fullName>
    </submittedName>
</protein>
<dbReference type="CDD" id="cd04596">
    <property type="entry name" value="CBS_pair_DRTGG_assoc"/>
    <property type="match status" value="1"/>
</dbReference>
<dbReference type="InterPro" id="IPR000644">
    <property type="entry name" value="CBS_dom"/>
</dbReference>
<keyword evidence="3" id="KW-0238">DNA-binding</keyword>
<evidence type="ECO:0000256" key="5">
    <source>
        <dbReference type="PROSITE-ProRule" id="PRU00703"/>
    </source>
</evidence>
<dbReference type="InterPro" id="IPR000524">
    <property type="entry name" value="Tscrpt_reg_HTH_GntR"/>
</dbReference>
<dbReference type="EMBL" id="JACXZA010000001">
    <property type="protein sequence ID" value="MBD3917682.1"/>
    <property type="molecule type" value="Genomic_DNA"/>
</dbReference>
<gene>
    <name evidence="7" type="ORF">H8B09_02875</name>
</gene>
<keyword evidence="1" id="KW-0805">Transcription regulation</keyword>